<dbReference type="Gene3D" id="1.20.1250.20">
    <property type="entry name" value="MFS general substrate transporter like domains"/>
    <property type="match status" value="1"/>
</dbReference>
<dbReference type="InterPro" id="IPR011701">
    <property type="entry name" value="MFS"/>
</dbReference>
<accession>A0A545VL25</accession>
<feature type="transmembrane region" description="Helical" evidence="5">
    <location>
        <begin position="144"/>
        <end position="167"/>
    </location>
</feature>
<evidence type="ECO:0000256" key="5">
    <source>
        <dbReference type="SAM" id="Phobius"/>
    </source>
</evidence>
<keyword evidence="7" id="KW-1185">Reference proteome</keyword>
<feature type="transmembrane region" description="Helical" evidence="5">
    <location>
        <begin position="239"/>
        <end position="260"/>
    </location>
</feature>
<keyword evidence="2 5" id="KW-0812">Transmembrane</keyword>
<evidence type="ECO:0000256" key="4">
    <source>
        <dbReference type="ARBA" id="ARBA00023136"/>
    </source>
</evidence>
<keyword evidence="3 5" id="KW-1133">Transmembrane helix</keyword>
<dbReference type="EMBL" id="SPUK01000023">
    <property type="protein sequence ID" value="TQV90795.1"/>
    <property type="molecule type" value="Genomic_DNA"/>
</dbReference>
<feature type="transmembrane region" description="Helical" evidence="5">
    <location>
        <begin position="210"/>
        <end position="233"/>
    </location>
</feature>
<dbReference type="GO" id="GO:0022857">
    <property type="term" value="F:transmembrane transporter activity"/>
    <property type="evidence" value="ECO:0007669"/>
    <property type="project" value="InterPro"/>
</dbReference>
<name>A0A545VL25_9HYPO</name>
<evidence type="ECO:0000313" key="7">
    <source>
        <dbReference type="Proteomes" id="UP000315783"/>
    </source>
</evidence>
<dbReference type="InterPro" id="IPR036259">
    <property type="entry name" value="MFS_trans_sf"/>
</dbReference>
<evidence type="ECO:0000256" key="1">
    <source>
        <dbReference type="ARBA" id="ARBA00004141"/>
    </source>
</evidence>
<protein>
    <submittedName>
        <fullName evidence="6">MFS transporter</fullName>
    </submittedName>
</protein>
<feature type="transmembrane region" description="Helical" evidence="5">
    <location>
        <begin position="118"/>
        <end position="137"/>
    </location>
</feature>
<feature type="transmembrane region" description="Helical" evidence="5">
    <location>
        <begin position="52"/>
        <end position="72"/>
    </location>
</feature>
<comment type="subcellular location">
    <subcellularLocation>
        <location evidence="1">Membrane</location>
        <topology evidence="1">Multi-pass membrane protein</topology>
    </subcellularLocation>
</comment>
<sequence length="456" mass="50461">MTRIDALHHESDPLLSDRRQWEGIEEVEERQRAPAPPTLPDEEDTRTITQRLAILVPYMAISFLSLLAVEMINAPLMEISEAIICRRVFDDVLDPTRDTRCKESPVQSELALINGWELTFALIPSILFSVPFGMLADKYGRQPIMLLALIGAVLSIVGVNIICLYPDTFPLRLRWLMPIFRFIGGGLSTARAISYIVLADATLQTQRSIAFLYVSTLLTACALVSGPLTYLLMNWHGSVFALWAGTAVVSLTIPIAVFLPESRSAAVLDRAQASRRHAETSRKLDETESHWRVKSAMRAIRDSVCSINRTLFVGNPIVGMLIAGLLLSIKSMTSMVLTAFVLPAVSQLLLKLGKPPIVKDTWILRISAVICVVGLVAMGAAPTMELFLGAMIFHECGYGLQALVRSVATELIDETHMALLMTVLNMSFTRSKFHCPSFTMAGSYFQQLLDYRSQSS</sequence>
<feature type="transmembrane region" description="Helical" evidence="5">
    <location>
        <begin position="332"/>
        <end position="350"/>
    </location>
</feature>
<dbReference type="GO" id="GO:0016020">
    <property type="term" value="C:membrane"/>
    <property type="evidence" value="ECO:0007669"/>
    <property type="project" value="UniProtKB-SubCell"/>
</dbReference>
<dbReference type="OrthoDB" id="194139at2759"/>
<keyword evidence="4 5" id="KW-0472">Membrane</keyword>
<dbReference type="AlphaFoldDB" id="A0A545VL25"/>
<dbReference type="SUPFAM" id="SSF103473">
    <property type="entry name" value="MFS general substrate transporter"/>
    <property type="match status" value="1"/>
</dbReference>
<dbReference type="Proteomes" id="UP000315783">
    <property type="component" value="Unassembled WGS sequence"/>
</dbReference>
<evidence type="ECO:0000256" key="2">
    <source>
        <dbReference type="ARBA" id="ARBA00022692"/>
    </source>
</evidence>
<evidence type="ECO:0000256" key="3">
    <source>
        <dbReference type="ARBA" id="ARBA00022989"/>
    </source>
</evidence>
<dbReference type="PANTHER" id="PTHR23507:SF1">
    <property type="entry name" value="FI18259P1-RELATED"/>
    <property type="match status" value="1"/>
</dbReference>
<proteinExistence type="predicted"/>
<feature type="transmembrane region" description="Helical" evidence="5">
    <location>
        <begin position="179"/>
        <end position="198"/>
    </location>
</feature>
<dbReference type="PANTHER" id="PTHR23507">
    <property type="entry name" value="ZGC:174356"/>
    <property type="match status" value="1"/>
</dbReference>
<feature type="transmembrane region" description="Helical" evidence="5">
    <location>
        <begin position="307"/>
        <end position="326"/>
    </location>
</feature>
<organism evidence="6 7">
    <name type="scientific">Cordyceps javanica</name>
    <dbReference type="NCBI Taxonomy" id="43265"/>
    <lineage>
        <taxon>Eukaryota</taxon>
        <taxon>Fungi</taxon>
        <taxon>Dikarya</taxon>
        <taxon>Ascomycota</taxon>
        <taxon>Pezizomycotina</taxon>
        <taxon>Sordariomycetes</taxon>
        <taxon>Hypocreomycetidae</taxon>
        <taxon>Hypocreales</taxon>
        <taxon>Cordycipitaceae</taxon>
        <taxon>Cordyceps</taxon>
    </lineage>
</organism>
<reference evidence="6 7" key="1">
    <citation type="journal article" date="2019" name="Appl. Microbiol. Biotechnol.">
        <title>Genome sequence of Isaria javanica and comparative genome analysis insights into family S53 peptidase evolution in fungal entomopathogens.</title>
        <authorList>
            <person name="Lin R."/>
            <person name="Zhang X."/>
            <person name="Xin B."/>
            <person name="Zou M."/>
            <person name="Gao Y."/>
            <person name="Qin F."/>
            <person name="Hu Q."/>
            <person name="Xie B."/>
            <person name="Cheng X."/>
        </authorList>
    </citation>
    <scope>NUCLEOTIDE SEQUENCE [LARGE SCALE GENOMIC DNA]</scope>
    <source>
        <strain evidence="6 7">IJ1G</strain>
    </source>
</reference>
<comment type="caution">
    <text evidence="6">The sequence shown here is derived from an EMBL/GenBank/DDBJ whole genome shotgun (WGS) entry which is preliminary data.</text>
</comment>
<feature type="transmembrane region" description="Helical" evidence="5">
    <location>
        <begin position="362"/>
        <end position="381"/>
    </location>
</feature>
<dbReference type="Pfam" id="PF07690">
    <property type="entry name" value="MFS_1"/>
    <property type="match status" value="1"/>
</dbReference>
<evidence type="ECO:0000313" key="6">
    <source>
        <dbReference type="EMBL" id="TQV90795.1"/>
    </source>
</evidence>
<gene>
    <name evidence="6" type="ORF">IF1G_10538</name>
</gene>